<sequence>MLHVTPIYAGLLGLLFAALSLRVIQARRRLGISLGDGGEAELQRRVRSQANCAEYAPFGILLLALAELQGMAGALLHLFGAMLFLGRVVHAWSLAQTPQVLPARVAGMALTLFSLIPVALANILMAVI</sequence>
<evidence type="ECO:0000256" key="4">
    <source>
        <dbReference type="ARBA" id="ARBA00023136"/>
    </source>
</evidence>
<dbReference type="PANTHER" id="PTHR35814:SF1">
    <property type="entry name" value="GLUTATHIONE S-TRANSFERASE-RELATED"/>
    <property type="match status" value="1"/>
</dbReference>
<evidence type="ECO:0000256" key="2">
    <source>
        <dbReference type="ARBA" id="ARBA00022692"/>
    </source>
</evidence>
<proteinExistence type="predicted"/>
<dbReference type="AlphaFoldDB" id="A0A1I1G782"/>
<dbReference type="Gene3D" id="1.20.120.550">
    <property type="entry name" value="Membrane associated eicosanoid/glutathione metabolism-like domain"/>
    <property type="match status" value="1"/>
</dbReference>
<dbReference type="RefSeq" id="WP_093359786.1">
    <property type="nucleotide sequence ID" value="NZ_FOLG01000002.1"/>
</dbReference>
<dbReference type="OrthoDB" id="7619858at2"/>
<organism evidence="6 7">
    <name type="scientific">Tropicimonas isoalkanivorans</name>
    <dbReference type="NCBI Taxonomy" id="441112"/>
    <lineage>
        <taxon>Bacteria</taxon>
        <taxon>Pseudomonadati</taxon>
        <taxon>Pseudomonadota</taxon>
        <taxon>Alphaproteobacteria</taxon>
        <taxon>Rhodobacterales</taxon>
        <taxon>Roseobacteraceae</taxon>
        <taxon>Tropicimonas</taxon>
    </lineage>
</organism>
<dbReference type="GO" id="GO:0016020">
    <property type="term" value="C:membrane"/>
    <property type="evidence" value="ECO:0007669"/>
    <property type="project" value="UniProtKB-SubCell"/>
</dbReference>
<reference evidence="6 7" key="1">
    <citation type="submission" date="2016-10" db="EMBL/GenBank/DDBJ databases">
        <authorList>
            <person name="de Groot N.N."/>
        </authorList>
    </citation>
    <scope>NUCLEOTIDE SEQUENCE [LARGE SCALE GENOMIC DNA]</scope>
    <source>
        <strain evidence="6 7">DSM 19548</strain>
    </source>
</reference>
<dbReference type="Pfam" id="PF01124">
    <property type="entry name" value="MAPEG"/>
    <property type="match status" value="1"/>
</dbReference>
<protein>
    <recommendedName>
        <fullName evidence="8">Glutathione S-transferase</fullName>
    </recommendedName>
</protein>
<dbReference type="STRING" id="441112.SAMN04488094_102438"/>
<evidence type="ECO:0000313" key="6">
    <source>
        <dbReference type="EMBL" id="SFC07192.1"/>
    </source>
</evidence>
<gene>
    <name evidence="6" type="ORF">SAMN04488094_102438</name>
</gene>
<comment type="subcellular location">
    <subcellularLocation>
        <location evidence="1">Membrane</location>
    </subcellularLocation>
</comment>
<keyword evidence="7" id="KW-1185">Reference proteome</keyword>
<dbReference type="EMBL" id="FOLG01000002">
    <property type="protein sequence ID" value="SFC07192.1"/>
    <property type="molecule type" value="Genomic_DNA"/>
</dbReference>
<accession>A0A1I1G782</accession>
<evidence type="ECO:0000256" key="1">
    <source>
        <dbReference type="ARBA" id="ARBA00004370"/>
    </source>
</evidence>
<keyword evidence="4 5" id="KW-0472">Membrane</keyword>
<feature type="transmembrane region" description="Helical" evidence="5">
    <location>
        <begin position="105"/>
        <end position="127"/>
    </location>
</feature>
<evidence type="ECO:0000256" key="3">
    <source>
        <dbReference type="ARBA" id="ARBA00022989"/>
    </source>
</evidence>
<evidence type="ECO:0008006" key="8">
    <source>
        <dbReference type="Google" id="ProtNLM"/>
    </source>
</evidence>
<name>A0A1I1G782_9RHOB</name>
<dbReference type="PANTHER" id="PTHR35814">
    <property type="match status" value="1"/>
</dbReference>
<dbReference type="Proteomes" id="UP000198728">
    <property type="component" value="Unassembled WGS sequence"/>
</dbReference>
<keyword evidence="3 5" id="KW-1133">Transmembrane helix</keyword>
<evidence type="ECO:0000256" key="5">
    <source>
        <dbReference type="SAM" id="Phobius"/>
    </source>
</evidence>
<dbReference type="InterPro" id="IPR001129">
    <property type="entry name" value="Membr-assoc_MAPEG"/>
</dbReference>
<feature type="transmembrane region" description="Helical" evidence="5">
    <location>
        <begin position="55"/>
        <end position="85"/>
    </location>
</feature>
<dbReference type="InterPro" id="IPR023352">
    <property type="entry name" value="MAPEG-like_dom_sf"/>
</dbReference>
<feature type="transmembrane region" description="Helical" evidence="5">
    <location>
        <begin position="6"/>
        <end position="24"/>
    </location>
</feature>
<keyword evidence="2 5" id="KW-0812">Transmembrane</keyword>
<dbReference type="SUPFAM" id="SSF161084">
    <property type="entry name" value="MAPEG domain-like"/>
    <property type="match status" value="1"/>
</dbReference>
<evidence type="ECO:0000313" key="7">
    <source>
        <dbReference type="Proteomes" id="UP000198728"/>
    </source>
</evidence>